<proteinExistence type="predicted"/>
<protein>
    <submittedName>
        <fullName evidence="1">Uncharacterized protein</fullName>
    </submittedName>
</protein>
<dbReference type="EMBL" id="SHKY01000001">
    <property type="protein sequence ID" value="RZU53377.1"/>
    <property type="molecule type" value="Genomic_DNA"/>
</dbReference>
<reference evidence="1 2" key="1">
    <citation type="submission" date="2019-02" db="EMBL/GenBank/DDBJ databases">
        <title>Sequencing the genomes of 1000 actinobacteria strains.</title>
        <authorList>
            <person name="Klenk H.-P."/>
        </authorList>
    </citation>
    <scope>NUCLEOTIDE SEQUENCE [LARGE SCALE GENOMIC DNA]</scope>
    <source>
        <strain evidence="1 2">DSM 45162</strain>
    </source>
</reference>
<keyword evidence="2" id="KW-1185">Reference proteome</keyword>
<dbReference type="AlphaFoldDB" id="A0A4Q7ZQJ3"/>
<accession>A0A4Q7ZQJ3</accession>
<dbReference type="Proteomes" id="UP000292564">
    <property type="component" value="Unassembled WGS sequence"/>
</dbReference>
<evidence type="ECO:0000313" key="2">
    <source>
        <dbReference type="Proteomes" id="UP000292564"/>
    </source>
</evidence>
<evidence type="ECO:0000313" key="1">
    <source>
        <dbReference type="EMBL" id="RZU53377.1"/>
    </source>
</evidence>
<gene>
    <name evidence="1" type="ORF">EV385_5298</name>
</gene>
<organism evidence="1 2">
    <name type="scientific">Krasilnikovia cinnamomea</name>
    <dbReference type="NCBI Taxonomy" id="349313"/>
    <lineage>
        <taxon>Bacteria</taxon>
        <taxon>Bacillati</taxon>
        <taxon>Actinomycetota</taxon>
        <taxon>Actinomycetes</taxon>
        <taxon>Micromonosporales</taxon>
        <taxon>Micromonosporaceae</taxon>
        <taxon>Krasilnikovia</taxon>
    </lineage>
</organism>
<sequence length="39" mass="4212">MIVDILLSALLILSMLIAIAALLPPPGRHKPGGYRHRHG</sequence>
<name>A0A4Q7ZQJ3_9ACTN</name>
<comment type="caution">
    <text evidence="1">The sequence shown here is derived from an EMBL/GenBank/DDBJ whole genome shotgun (WGS) entry which is preliminary data.</text>
</comment>